<dbReference type="PANTHER" id="PTHR45913:SF19">
    <property type="entry name" value="LOW QUALITY PROTEIN: ZINC FINGER BED DOMAIN-CONTAINING PROTEIN 5-LIKE"/>
    <property type="match status" value="1"/>
</dbReference>
<proteinExistence type="predicted"/>
<feature type="region of interest" description="Disordered" evidence="1">
    <location>
        <begin position="1"/>
        <end position="21"/>
    </location>
</feature>
<evidence type="ECO:0008006" key="4">
    <source>
        <dbReference type="Google" id="ProtNLM"/>
    </source>
</evidence>
<organism evidence="2 3">
    <name type="scientific">Aquatica leii</name>
    <dbReference type="NCBI Taxonomy" id="1421715"/>
    <lineage>
        <taxon>Eukaryota</taxon>
        <taxon>Metazoa</taxon>
        <taxon>Ecdysozoa</taxon>
        <taxon>Arthropoda</taxon>
        <taxon>Hexapoda</taxon>
        <taxon>Insecta</taxon>
        <taxon>Pterygota</taxon>
        <taxon>Neoptera</taxon>
        <taxon>Endopterygota</taxon>
        <taxon>Coleoptera</taxon>
        <taxon>Polyphaga</taxon>
        <taxon>Elateriformia</taxon>
        <taxon>Elateroidea</taxon>
        <taxon>Lampyridae</taxon>
        <taxon>Luciolinae</taxon>
        <taxon>Aquatica</taxon>
    </lineage>
</organism>
<sequence>MKRYLTNPTTSKDSQKKIKPPANRKYDAAYLQLGFIVKPGTENIDNPIPQCVVCSETLSNQSMKPSLLKQHQTTKHPDLVDKPIKFFERKSELYKKLVKASYLANYRIAKEGKPHTISETLLLPVAKDMVEAVLGEKAVKEIEKIPLANDTVKRRIVEMSSSIEEQLLLQLRECNYFALQVDESTDKKYGAASCIHTLNILNMGLQGPSTTVFTTNDKISSFKKKLVLFCSQAQDKDFSAFPTLASFLKENDISLKPEVTDDITSHMEALQTSFDNYFHQDFSKYEWIRNPFSGKFPSH</sequence>
<dbReference type="AlphaFoldDB" id="A0AAN7P1E1"/>
<evidence type="ECO:0000256" key="1">
    <source>
        <dbReference type="SAM" id="MobiDB-lite"/>
    </source>
</evidence>
<dbReference type="PANTHER" id="PTHR45913">
    <property type="entry name" value="EPM2A-INTERACTING PROTEIN 1"/>
    <property type="match status" value="1"/>
</dbReference>
<evidence type="ECO:0000313" key="2">
    <source>
        <dbReference type="EMBL" id="KAK4874944.1"/>
    </source>
</evidence>
<evidence type="ECO:0000313" key="3">
    <source>
        <dbReference type="Proteomes" id="UP001353858"/>
    </source>
</evidence>
<comment type="caution">
    <text evidence="2">The sequence shown here is derived from an EMBL/GenBank/DDBJ whole genome shotgun (WGS) entry which is preliminary data.</text>
</comment>
<keyword evidence="3" id="KW-1185">Reference proteome</keyword>
<protein>
    <recommendedName>
        <fullName evidence="4">DUF4371 domain-containing protein</fullName>
    </recommendedName>
</protein>
<name>A0AAN7P1E1_9COLE</name>
<feature type="compositionally biased region" description="Polar residues" evidence="1">
    <location>
        <begin position="1"/>
        <end position="12"/>
    </location>
</feature>
<dbReference type="Proteomes" id="UP001353858">
    <property type="component" value="Unassembled WGS sequence"/>
</dbReference>
<reference evidence="3" key="1">
    <citation type="submission" date="2023-01" db="EMBL/GenBank/DDBJ databases">
        <title>Key to firefly adult light organ development and bioluminescence: homeobox transcription factors regulate luciferase expression and transportation to peroxisome.</title>
        <authorList>
            <person name="Fu X."/>
        </authorList>
    </citation>
    <scope>NUCLEOTIDE SEQUENCE [LARGE SCALE GENOMIC DNA]</scope>
</reference>
<dbReference type="EMBL" id="JARPUR010000006">
    <property type="protein sequence ID" value="KAK4874944.1"/>
    <property type="molecule type" value="Genomic_DNA"/>
</dbReference>
<gene>
    <name evidence="2" type="ORF">RN001_014304</name>
</gene>
<accession>A0AAN7P1E1</accession>